<evidence type="ECO:0008006" key="4">
    <source>
        <dbReference type="Google" id="ProtNLM"/>
    </source>
</evidence>
<dbReference type="SUPFAM" id="SSF55961">
    <property type="entry name" value="Bet v1-like"/>
    <property type="match status" value="1"/>
</dbReference>
<dbReference type="InterPro" id="IPR025695">
    <property type="entry name" value="DoxX-like"/>
</dbReference>
<name>A0ABX3ZFH8_9BACL</name>
<protein>
    <recommendedName>
        <fullName evidence="4">DoxX-like family protein</fullName>
    </recommendedName>
</protein>
<dbReference type="Proteomes" id="UP000196594">
    <property type="component" value="Unassembled WGS sequence"/>
</dbReference>
<reference evidence="2 3" key="1">
    <citation type="journal article" date="2017" name="Int. J. Syst. Evol. Microbiol.">
        <title>Solibacillus kalamii sp. nov., isolated from a high-efficiency particulate arrestance filter system used in the International Space Station.</title>
        <authorList>
            <person name="Checinska Sielaff A."/>
            <person name="Kumar R.M."/>
            <person name="Pal D."/>
            <person name="Mayilraj S."/>
            <person name="Venkateswaran K."/>
        </authorList>
    </citation>
    <scope>NUCLEOTIDE SEQUENCE [LARGE SCALE GENOMIC DNA]</scope>
    <source>
        <strain evidence="2 3">ISSFR-015</strain>
    </source>
</reference>
<feature type="transmembrane region" description="Helical" evidence="1">
    <location>
        <begin position="245"/>
        <end position="263"/>
    </location>
</feature>
<dbReference type="RefSeq" id="WP_087618055.1">
    <property type="nucleotide sequence ID" value="NZ_JAFBEY010000014.1"/>
</dbReference>
<evidence type="ECO:0000256" key="1">
    <source>
        <dbReference type="SAM" id="Phobius"/>
    </source>
</evidence>
<feature type="transmembrane region" description="Helical" evidence="1">
    <location>
        <begin position="269"/>
        <end position="290"/>
    </location>
</feature>
<accession>A0ABX3ZFH8</accession>
<sequence length="302" mass="34454">MKKKPIYVETVIDSSIEEVWHYTQQPDLHEQWDLRFTSITYNKKRHEDVSQTFTYTTKIMPCLSVSGWGESKGTHEKASGVKTSSLHFGTPQRISPIKEGRGYWQYIPNGDRVTFLTQYDYDVRFGQFGQVFDQLFRPVIGWATALSFNVLARWIEAGEKPATQYRRFFSYYLLCFLFSFTWLYQGFIPKVLMKHPLEIDMLMNLSPLSLGQASTAIIALGILEMIIGILFLVPKLQPLLLKAQIMLFPLLTLSAIIAAPSVATAPFNVVTLNIGLWIASIIAILLTKELPTARFCKRKRGA</sequence>
<feature type="transmembrane region" description="Helical" evidence="1">
    <location>
        <begin position="208"/>
        <end position="233"/>
    </location>
</feature>
<keyword evidence="1" id="KW-0812">Transmembrane</keyword>
<keyword evidence="1" id="KW-0472">Membrane</keyword>
<evidence type="ECO:0000313" key="3">
    <source>
        <dbReference type="Proteomes" id="UP000196594"/>
    </source>
</evidence>
<organism evidence="2 3">
    <name type="scientific">Solibacillus kalamii</name>
    <dbReference type="NCBI Taxonomy" id="1748298"/>
    <lineage>
        <taxon>Bacteria</taxon>
        <taxon>Bacillati</taxon>
        <taxon>Bacillota</taxon>
        <taxon>Bacilli</taxon>
        <taxon>Bacillales</taxon>
        <taxon>Caryophanaceae</taxon>
        <taxon>Solibacillus</taxon>
    </lineage>
</organism>
<feature type="transmembrane region" description="Helical" evidence="1">
    <location>
        <begin position="169"/>
        <end position="188"/>
    </location>
</feature>
<dbReference type="Pfam" id="PF13781">
    <property type="entry name" value="DoxX_3"/>
    <property type="match status" value="1"/>
</dbReference>
<keyword evidence="3" id="KW-1185">Reference proteome</keyword>
<proteinExistence type="predicted"/>
<dbReference type="EMBL" id="NHNT01000010">
    <property type="protein sequence ID" value="OUZ38268.1"/>
    <property type="molecule type" value="Genomic_DNA"/>
</dbReference>
<evidence type="ECO:0000313" key="2">
    <source>
        <dbReference type="EMBL" id="OUZ38268.1"/>
    </source>
</evidence>
<keyword evidence="1" id="KW-1133">Transmembrane helix</keyword>
<comment type="caution">
    <text evidence="2">The sequence shown here is derived from an EMBL/GenBank/DDBJ whole genome shotgun (WGS) entry which is preliminary data.</text>
</comment>
<gene>
    <name evidence="2" type="ORF">CBM15_13745</name>
</gene>